<protein>
    <submittedName>
        <fullName evidence="3">DbpA RNA-binding domain protein</fullName>
    </submittedName>
</protein>
<gene>
    <name evidence="3" type="ORF">TresaDRAFT_0865</name>
</gene>
<dbReference type="OrthoDB" id="366519at2"/>
<dbReference type="STRING" id="907348.TresaDRAFT_0865"/>
<reference evidence="3 4" key="1">
    <citation type="submission" date="2011-09" db="EMBL/GenBank/DDBJ databases">
        <title>The draft genome of Treponema saccharophilum DSM 2985.</title>
        <authorList>
            <consortium name="US DOE Joint Genome Institute (JGI-PGF)"/>
            <person name="Lucas S."/>
            <person name="Copeland A."/>
            <person name="Lapidus A."/>
            <person name="Glavina del Rio T."/>
            <person name="Dalin E."/>
            <person name="Tice H."/>
            <person name="Bruce D."/>
            <person name="Goodwin L."/>
            <person name="Pitluck S."/>
            <person name="Peters L."/>
            <person name="Kyrpides N."/>
            <person name="Mavromatis K."/>
            <person name="Ivanova N."/>
            <person name="Markowitz V."/>
            <person name="Cheng J.-F."/>
            <person name="Hugenholtz P."/>
            <person name="Woyke T."/>
            <person name="Wu D."/>
            <person name="Gronow S."/>
            <person name="Wellnitz S."/>
            <person name="Brambilla E."/>
            <person name="Klenk H.-P."/>
            <person name="Eisen J.A."/>
        </authorList>
    </citation>
    <scope>NUCLEOTIDE SEQUENCE [LARGE SCALE GENOMIC DNA]</scope>
    <source>
        <strain evidence="3 4">DSM 2985</strain>
    </source>
</reference>
<dbReference type="InterPro" id="IPR035979">
    <property type="entry name" value="RBD_domain_sf"/>
</dbReference>
<feature type="compositionally biased region" description="Basic and acidic residues" evidence="1">
    <location>
        <begin position="207"/>
        <end position="228"/>
    </location>
</feature>
<dbReference type="InterPro" id="IPR005580">
    <property type="entry name" value="DbpA/CsdA_RNA-bd_dom"/>
</dbReference>
<feature type="region of interest" description="Disordered" evidence="1">
    <location>
        <begin position="197"/>
        <end position="250"/>
    </location>
</feature>
<dbReference type="CDD" id="cd12252">
    <property type="entry name" value="RRM_DbpA"/>
    <property type="match status" value="1"/>
</dbReference>
<evidence type="ECO:0000313" key="4">
    <source>
        <dbReference type="Proteomes" id="UP000003571"/>
    </source>
</evidence>
<sequence length="279" mass="32219">MAFRREDVTVEQVASFLQDAVAKVKSNPEEFEDLKKVFKQNVPLTMRSFVAAYVLKQASGAIYRFNNFKNRDDFRPRRKFERDHERADEGAEQQFEQREVRERHERYQHINIEPDMAATVFVGVGRNRRVFPRDIVGLFISVAGIEKERIGDIKVLANYSFVQLFKDDAEKAISALNGYDYRGRKLSVSFSRQKDIDADIGSDEQAEEPRQERFPRADDVREEPKFSEPEVSVSAQEPAAEEKFDEEPQVTVVKSYSEMTDEEILAMRAPKSSSSSDIE</sequence>
<dbReference type="RefSeq" id="WP_002705772.1">
    <property type="nucleotide sequence ID" value="NZ_AGRW01000052.1"/>
</dbReference>
<proteinExistence type="predicted"/>
<dbReference type="PATRIC" id="fig|907348.3.peg.2281"/>
<evidence type="ECO:0000259" key="2">
    <source>
        <dbReference type="Pfam" id="PF03880"/>
    </source>
</evidence>
<accession>H7EMX6</accession>
<feature type="domain" description="DEAD box helicase DbpA/CsdA RNA-binding" evidence="2">
    <location>
        <begin position="119"/>
        <end position="189"/>
    </location>
</feature>
<organism evidence="3 4">
    <name type="scientific">Treponema saccharophilum DSM 2985</name>
    <dbReference type="NCBI Taxonomy" id="907348"/>
    <lineage>
        <taxon>Bacteria</taxon>
        <taxon>Pseudomonadati</taxon>
        <taxon>Spirochaetota</taxon>
        <taxon>Spirochaetia</taxon>
        <taxon>Spirochaetales</taxon>
        <taxon>Treponemataceae</taxon>
        <taxon>Treponema</taxon>
    </lineage>
</organism>
<comment type="caution">
    <text evidence="3">The sequence shown here is derived from an EMBL/GenBank/DDBJ whole genome shotgun (WGS) entry which is preliminary data.</text>
</comment>
<name>H7EMX6_9SPIR</name>
<dbReference type="GO" id="GO:0003676">
    <property type="term" value="F:nucleic acid binding"/>
    <property type="evidence" value="ECO:0007669"/>
    <property type="project" value="InterPro"/>
</dbReference>
<dbReference type="SUPFAM" id="SSF54928">
    <property type="entry name" value="RNA-binding domain, RBD"/>
    <property type="match status" value="1"/>
</dbReference>
<evidence type="ECO:0000313" key="3">
    <source>
        <dbReference type="EMBL" id="EIC01040.1"/>
    </source>
</evidence>
<evidence type="ECO:0000256" key="1">
    <source>
        <dbReference type="SAM" id="MobiDB-lite"/>
    </source>
</evidence>
<dbReference type="Pfam" id="PF03880">
    <property type="entry name" value="DbpA"/>
    <property type="match status" value="1"/>
</dbReference>
<dbReference type="EMBL" id="AGRW01000052">
    <property type="protein sequence ID" value="EIC01040.1"/>
    <property type="molecule type" value="Genomic_DNA"/>
</dbReference>
<dbReference type="Gene3D" id="3.30.70.330">
    <property type="match status" value="1"/>
</dbReference>
<dbReference type="AlphaFoldDB" id="H7EMX6"/>
<keyword evidence="4" id="KW-1185">Reference proteome</keyword>
<dbReference type="Proteomes" id="UP000003571">
    <property type="component" value="Unassembled WGS sequence"/>
</dbReference>
<dbReference type="InterPro" id="IPR012677">
    <property type="entry name" value="Nucleotide-bd_a/b_plait_sf"/>
</dbReference>
<dbReference type="eggNOG" id="COG0724">
    <property type="taxonomic scope" value="Bacteria"/>
</dbReference>